<evidence type="ECO:0000256" key="5">
    <source>
        <dbReference type="HAMAP-Rule" id="MF_00189"/>
    </source>
</evidence>
<keyword evidence="2 5" id="KW-0812">Transmembrane</keyword>
<organism evidence="6 7">
    <name type="scientific">Hirschia baltica (strain ATCC 49814 / DSM 5838 / IFAM 1418)</name>
    <dbReference type="NCBI Taxonomy" id="582402"/>
    <lineage>
        <taxon>Bacteria</taxon>
        <taxon>Pseudomonadati</taxon>
        <taxon>Pseudomonadota</taxon>
        <taxon>Alphaproteobacteria</taxon>
        <taxon>Hyphomonadales</taxon>
        <taxon>Hyphomonadaceae</taxon>
        <taxon>Hirschia</taxon>
    </lineage>
</organism>
<accession>C6XKX2</accession>
<feature type="transmembrane region" description="Helical" evidence="5">
    <location>
        <begin position="153"/>
        <end position="172"/>
    </location>
</feature>
<dbReference type="RefSeq" id="WP_012777959.1">
    <property type="nucleotide sequence ID" value="NC_012982.1"/>
</dbReference>
<reference evidence="7" key="1">
    <citation type="journal article" date="2011" name="J. Bacteriol.">
        <title>Genome sequences of eight morphologically diverse alphaproteobacteria.</title>
        <authorList>
            <consortium name="US DOE Joint Genome Institute"/>
            <person name="Brown P.J."/>
            <person name="Kysela D.T."/>
            <person name="Buechlein A."/>
            <person name="Hemmerich C."/>
            <person name="Brun Y.V."/>
        </authorList>
    </citation>
    <scope>NUCLEOTIDE SEQUENCE [LARGE SCALE GENOMIC DNA]</scope>
    <source>
        <strain evidence="7">ATCC 49814 / DSM 5838 / IFAM 1418</strain>
    </source>
</reference>
<keyword evidence="7" id="KW-1185">Reference proteome</keyword>
<feature type="transmembrane region" description="Helical" evidence="5">
    <location>
        <begin position="61"/>
        <end position="82"/>
    </location>
</feature>
<dbReference type="EMBL" id="CP001678">
    <property type="protein sequence ID" value="ACT57801.1"/>
    <property type="molecule type" value="Genomic_DNA"/>
</dbReference>
<keyword evidence="5" id="KW-0997">Cell inner membrane</keyword>
<dbReference type="PANTHER" id="PTHR36917:SF1">
    <property type="entry name" value="INNER MEMBRANE-SPANNING PROTEIN YCIB"/>
    <property type="match status" value="1"/>
</dbReference>
<keyword evidence="4 5" id="KW-0472">Membrane</keyword>
<evidence type="ECO:0000256" key="4">
    <source>
        <dbReference type="ARBA" id="ARBA00023136"/>
    </source>
</evidence>
<evidence type="ECO:0000256" key="3">
    <source>
        <dbReference type="ARBA" id="ARBA00022989"/>
    </source>
</evidence>
<dbReference type="HAMAP" id="MF_00189">
    <property type="entry name" value="YciB"/>
    <property type="match status" value="1"/>
</dbReference>
<dbReference type="KEGG" id="hba:Hbal_0099"/>
<dbReference type="Proteomes" id="UP000002745">
    <property type="component" value="Chromosome"/>
</dbReference>
<keyword evidence="1 5" id="KW-1003">Cell membrane</keyword>
<name>C6XKX2_HIRBI</name>
<dbReference type="AlphaFoldDB" id="C6XKX2"/>
<evidence type="ECO:0000256" key="2">
    <source>
        <dbReference type="ARBA" id="ARBA00022692"/>
    </source>
</evidence>
<keyword evidence="3 5" id="KW-1133">Transmembrane helix</keyword>
<dbReference type="Pfam" id="PF04279">
    <property type="entry name" value="IspA"/>
    <property type="match status" value="1"/>
</dbReference>
<dbReference type="PANTHER" id="PTHR36917">
    <property type="entry name" value="INTRACELLULAR SEPTATION PROTEIN A-RELATED"/>
    <property type="match status" value="1"/>
</dbReference>
<comment type="function">
    <text evidence="5">Plays a role in cell envelope biogenesis, maintenance of cell envelope integrity and membrane homeostasis.</text>
</comment>
<dbReference type="HOGENOM" id="CLU_089554_1_1_5"/>
<feature type="transmembrane region" description="Helical" evidence="5">
    <location>
        <begin position="114"/>
        <end position="133"/>
    </location>
</feature>
<feature type="transmembrane region" description="Helical" evidence="5">
    <location>
        <begin position="89"/>
        <end position="108"/>
    </location>
</feature>
<feature type="transmembrane region" description="Helical" evidence="5">
    <location>
        <begin position="184"/>
        <end position="203"/>
    </location>
</feature>
<dbReference type="GO" id="GO:0005886">
    <property type="term" value="C:plasma membrane"/>
    <property type="evidence" value="ECO:0007669"/>
    <property type="project" value="UniProtKB-SubCell"/>
</dbReference>
<comment type="similarity">
    <text evidence="5">Belongs to the YciB family.</text>
</comment>
<dbReference type="InterPro" id="IPR006008">
    <property type="entry name" value="YciB"/>
</dbReference>
<dbReference type="STRING" id="582402.Hbal_0099"/>
<dbReference type="OrthoDB" id="9788219at2"/>
<protein>
    <recommendedName>
        <fullName evidence="5">Inner membrane-spanning protein YciB</fullName>
    </recommendedName>
</protein>
<sequence length="227" mass="25633">MTDSETTNAAPLTPANAEAEVPKKKATSIWRELGPVLFFVVVYNVARKFPDDGSLFSKETAIYWSTGSFMVAILAVIGWTIFKKEKISPMLIVTGVIVTVFGGLTIFLQSPEFAYYKPTIINLLFAGLIFGGLAMGKNVWKIAFQHAFNLPDYAWKTFAIRWGFFYIFLAILNEVLWRTQSEDFWANAKLFLVMPATFIFMLANMPYLVKHSHDDIMGTRDKAENGN</sequence>
<proteinExistence type="inferred from homology"/>
<gene>
    <name evidence="5" type="primary">yciB</name>
    <name evidence="6" type="ordered locus">Hbal_0099</name>
</gene>
<comment type="subcellular location">
    <subcellularLocation>
        <location evidence="5">Cell inner membrane</location>
        <topology evidence="5">Multi-pass membrane protein</topology>
    </subcellularLocation>
</comment>
<evidence type="ECO:0000313" key="6">
    <source>
        <dbReference type="EMBL" id="ACT57801.1"/>
    </source>
</evidence>
<dbReference type="eggNOG" id="COG2917">
    <property type="taxonomic scope" value="Bacteria"/>
</dbReference>
<evidence type="ECO:0000313" key="7">
    <source>
        <dbReference type="Proteomes" id="UP000002745"/>
    </source>
</evidence>
<evidence type="ECO:0000256" key="1">
    <source>
        <dbReference type="ARBA" id="ARBA00022475"/>
    </source>
</evidence>